<feature type="compositionally biased region" description="Polar residues" evidence="2">
    <location>
        <begin position="28"/>
        <end position="41"/>
    </location>
</feature>
<name>A0A6G1FQU0_9PEZI</name>
<evidence type="ECO:0000313" key="4">
    <source>
        <dbReference type="EMBL" id="KAF1808049.1"/>
    </source>
</evidence>
<reference evidence="6" key="3">
    <citation type="submission" date="2025-04" db="UniProtKB">
        <authorList>
            <consortium name="RefSeq"/>
        </authorList>
    </citation>
    <scope>IDENTIFICATION</scope>
    <source>
        <strain evidence="6">CBS 781.70</strain>
    </source>
</reference>
<feature type="domain" description="C2H2-type" evidence="3">
    <location>
        <begin position="77"/>
        <end position="112"/>
    </location>
</feature>
<dbReference type="OrthoDB" id="5233426at2759"/>
<reference evidence="6" key="2">
    <citation type="submission" date="2020-04" db="EMBL/GenBank/DDBJ databases">
        <authorList>
            <consortium name="NCBI Genome Project"/>
        </authorList>
    </citation>
    <scope>NUCLEOTIDE SEQUENCE</scope>
    <source>
        <strain evidence="6">CBS 781.70</strain>
    </source>
</reference>
<keyword evidence="1" id="KW-0863">Zinc-finger</keyword>
<dbReference type="GO" id="GO:0008270">
    <property type="term" value="F:zinc ion binding"/>
    <property type="evidence" value="ECO:0007669"/>
    <property type="project" value="UniProtKB-KW"/>
</dbReference>
<keyword evidence="5" id="KW-1185">Reference proteome</keyword>
<dbReference type="AlphaFoldDB" id="A0A6G1FQU0"/>
<evidence type="ECO:0000313" key="5">
    <source>
        <dbReference type="Proteomes" id="UP000504638"/>
    </source>
</evidence>
<gene>
    <name evidence="4 6" type="ORF">P152DRAFT_517833</name>
</gene>
<reference evidence="4 6" key="1">
    <citation type="submission" date="2020-01" db="EMBL/GenBank/DDBJ databases">
        <authorList>
            <consortium name="DOE Joint Genome Institute"/>
            <person name="Haridas S."/>
            <person name="Albert R."/>
            <person name="Binder M."/>
            <person name="Bloem J."/>
            <person name="Labutti K."/>
            <person name="Salamov A."/>
            <person name="Andreopoulos B."/>
            <person name="Baker S.E."/>
            <person name="Barry K."/>
            <person name="Bills G."/>
            <person name="Bluhm B.H."/>
            <person name="Cannon C."/>
            <person name="Castanera R."/>
            <person name="Culley D.E."/>
            <person name="Daum C."/>
            <person name="Ezra D."/>
            <person name="Gonzalez J.B."/>
            <person name="Henrissat B."/>
            <person name="Kuo A."/>
            <person name="Liang C."/>
            <person name="Lipzen A."/>
            <person name="Lutzoni F."/>
            <person name="Magnuson J."/>
            <person name="Mondo S."/>
            <person name="Nolan M."/>
            <person name="Ohm R."/>
            <person name="Pangilinan J."/>
            <person name="Park H.-J."/>
            <person name="Ramirez L."/>
            <person name="Alfaro M."/>
            <person name="Sun H."/>
            <person name="Tritt A."/>
            <person name="Yoshinaga Y."/>
            <person name="Zwiers L.-H."/>
            <person name="Turgeon B.G."/>
            <person name="Goodwin S.B."/>
            <person name="Spatafora J.W."/>
            <person name="Crous P.W."/>
            <person name="Grigoriev I.V."/>
        </authorList>
    </citation>
    <scope>NUCLEOTIDE SEQUENCE</scope>
    <source>
        <strain evidence="4 6">CBS 781.70</strain>
    </source>
</reference>
<proteinExistence type="predicted"/>
<dbReference type="GeneID" id="54423603"/>
<dbReference type="InterPro" id="IPR013087">
    <property type="entry name" value="Znf_C2H2_type"/>
</dbReference>
<organism evidence="4">
    <name type="scientific">Eremomyces bilateralis CBS 781.70</name>
    <dbReference type="NCBI Taxonomy" id="1392243"/>
    <lineage>
        <taxon>Eukaryota</taxon>
        <taxon>Fungi</taxon>
        <taxon>Dikarya</taxon>
        <taxon>Ascomycota</taxon>
        <taxon>Pezizomycotina</taxon>
        <taxon>Dothideomycetes</taxon>
        <taxon>Dothideomycetes incertae sedis</taxon>
        <taxon>Eremomycetales</taxon>
        <taxon>Eremomycetaceae</taxon>
        <taxon>Eremomyces</taxon>
    </lineage>
</organism>
<dbReference type="Proteomes" id="UP000504638">
    <property type="component" value="Unplaced"/>
</dbReference>
<protein>
    <recommendedName>
        <fullName evidence="3">C2H2-type domain-containing protein</fullName>
    </recommendedName>
</protein>
<accession>A0A6G1FQU0</accession>
<evidence type="ECO:0000259" key="3">
    <source>
        <dbReference type="PROSITE" id="PS50157"/>
    </source>
</evidence>
<sequence>MSRPYEGARIDNAANPHHQWGYFHGPIPNNNPDYMPNSQRETVGGKKGRTPVKVAELQDETDIPDNPRVKLSKLNTYVCDVVVDGDDMCGKTFGQQPALRRHIRQKHPGAIDPVDDRSNLDDSESIPGNNALKLWIRSGGWRRAGYVHEPGRGSHKMNKMCDTIEAYAAANPEFAAQYGTKFHRDPVPVMSTPSKRRKSAATYNSDNDKSNKSKSPSPPDGSASKRPRVSSKVPDTDKSKVAAARKSSRVTKPIKKGKTTA</sequence>
<keyword evidence="1" id="KW-0862">Zinc</keyword>
<evidence type="ECO:0000313" key="6">
    <source>
        <dbReference type="RefSeq" id="XP_033529680.1"/>
    </source>
</evidence>
<feature type="region of interest" description="Disordered" evidence="2">
    <location>
        <begin position="105"/>
        <end position="128"/>
    </location>
</feature>
<evidence type="ECO:0000256" key="2">
    <source>
        <dbReference type="SAM" id="MobiDB-lite"/>
    </source>
</evidence>
<feature type="region of interest" description="Disordered" evidence="2">
    <location>
        <begin position="15"/>
        <end position="50"/>
    </location>
</feature>
<dbReference type="RefSeq" id="XP_033529680.1">
    <property type="nucleotide sequence ID" value="XM_033683033.1"/>
</dbReference>
<feature type="region of interest" description="Disordered" evidence="2">
    <location>
        <begin position="184"/>
        <end position="261"/>
    </location>
</feature>
<feature type="compositionally biased region" description="Basic residues" evidence="2">
    <location>
        <begin position="246"/>
        <end position="261"/>
    </location>
</feature>
<dbReference type="PROSITE" id="PS50157">
    <property type="entry name" value="ZINC_FINGER_C2H2_2"/>
    <property type="match status" value="1"/>
</dbReference>
<evidence type="ECO:0000256" key="1">
    <source>
        <dbReference type="PROSITE-ProRule" id="PRU00042"/>
    </source>
</evidence>
<keyword evidence="1" id="KW-0479">Metal-binding</keyword>
<dbReference type="EMBL" id="ML975192">
    <property type="protein sequence ID" value="KAF1808049.1"/>
    <property type="molecule type" value="Genomic_DNA"/>
</dbReference>